<evidence type="ECO:0000313" key="1">
    <source>
        <dbReference type="EMBL" id="MDF0750169.1"/>
    </source>
</evidence>
<dbReference type="EMBL" id="JANCMW010000003">
    <property type="protein sequence ID" value="MDF0750169.1"/>
    <property type="molecule type" value="Genomic_DNA"/>
</dbReference>
<dbReference type="RefSeq" id="WP_275705689.1">
    <property type="nucleotide sequence ID" value="NZ_JANCMW010000003.1"/>
</dbReference>
<proteinExistence type="predicted"/>
<dbReference type="Proteomes" id="UP001143391">
    <property type="component" value="Unassembled WGS sequence"/>
</dbReference>
<evidence type="ECO:0008006" key="3">
    <source>
        <dbReference type="Google" id="ProtNLM"/>
    </source>
</evidence>
<keyword evidence="2" id="KW-1185">Reference proteome</keyword>
<organism evidence="1 2">
    <name type="scientific">Marinobacter iranensis</name>
    <dbReference type="NCBI Taxonomy" id="2962607"/>
    <lineage>
        <taxon>Bacteria</taxon>
        <taxon>Pseudomonadati</taxon>
        <taxon>Pseudomonadota</taxon>
        <taxon>Gammaproteobacteria</taxon>
        <taxon>Pseudomonadales</taxon>
        <taxon>Marinobacteraceae</taxon>
        <taxon>Marinobacter</taxon>
    </lineage>
</organism>
<gene>
    <name evidence="1" type="ORF">NLU14_07980</name>
</gene>
<evidence type="ECO:0000313" key="2">
    <source>
        <dbReference type="Proteomes" id="UP001143391"/>
    </source>
</evidence>
<comment type="caution">
    <text evidence="1">The sequence shown here is derived from an EMBL/GenBank/DDBJ whole genome shotgun (WGS) entry which is preliminary data.</text>
</comment>
<protein>
    <recommendedName>
        <fullName evidence="3">ApeA N-terminal domain-containing protein</fullName>
    </recommendedName>
</protein>
<sequence>MIQIEGEATISDGRQVISVGVSFDLVQGRCLISENNAGTSERLLGFSLATKDEVFIENVHLEVGDSELFTEELGPFFLSSSNQAEPTEDRGISESGLASVLGIDSHAVGVDEVELRPFSSRLDFQVVKPRMDDGSEILLHCDPRVKFDCSIELDGEKVRVHTFRCGTVLSKYVRCFSSSLDLSRYTNQLRTAVSLFLRRRAFLHFVRTQSTVSLNLTQPDQAISYGVLVDSPHHYEEILGRLAAASLRPRKHFLIEAFSNPGTIEVRILNAFVHLELVDGGKTLSANRLASVLNIQRESADALVYMRNVMIHDGLSVRDALVETRRRFKTRRGGKTEAEVIEKAFQSESPHGNFYAALMDAFSGQLVREIGFSSDWVKRKTALSL</sequence>
<name>A0ABT5Y9C6_9GAMM</name>
<reference evidence="1" key="1">
    <citation type="submission" date="2022-07" db="EMBL/GenBank/DDBJ databases">
        <title>Marinobacter iranensis a new bacterium isolate from a hipersaline lake in Iran.</title>
        <authorList>
            <person name="Mohammad A.M.A."/>
            <person name="Cristina S.-P."/>
            <person name="Antonio V."/>
        </authorList>
    </citation>
    <scope>NUCLEOTIDE SEQUENCE</scope>
    <source>
        <strain evidence="1">71-i</strain>
    </source>
</reference>
<accession>A0ABT5Y9C6</accession>